<keyword evidence="3" id="KW-0378">Hydrolase</keyword>
<dbReference type="InterPro" id="IPR013830">
    <property type="entry name" value="SGNH_hydro"/>
</dbReference>
<evidence type="ECO:0000313" key="4">
    <source>
        <dbReference type="Proteomes" id="UP000297729"/>
    </source>
</evidence>
<reference evidence="3 4" key="1">
    <citation type="submission" date="2019-03" db="EMBL/GenBank/DDBJ databases">
        <title>Draft Genome Sequence of Duganella callidus sp. nov., a Novel Duganella Species Isolated from Cultivated Soil.</title>
        <authorList>
            <person name="Raths R."/>
            <person name="Peta V."/>
            <person name="Bucking H."/>
        </authorList>
    </citation>
    <scope>NUCLEOTIDE SEQUENCE [LARGE SCALE GENOMIC DNA]</scope>
    <source>
        <strain evidence="3 4">DN04</strain>
    </source>
</reference>
<evidence type="ECO:0000259" key="2">
    <source>
        <dbReference type="Pfam" id="PF13472"/>
    </source>
</evidence>
<dbReference type="Pfam" id="PF13472">
    <property type="entry name" value="Lipase_GDSL_2"/>
    <property type="match status" value="1"/>
</dbReference>
<keyword evidence="1" id="KW-0732">Signal</keyword>
<organism evidence="3 4">
    <name type="scientific">Duganella callida</name>
    <dbReference type="NCBI Taxonomy" id="2561932"/>
    <lineage>
        <taxon>Bacteria</taxon>
        <taxon>Pseudomonadati</taxon>
        <taxon>Pseudomonadota</taxon>
        <taxon>Betaproteobacteria</taxon>
        <taxon>Burkholderiales</taxon>
        <taxon>Oxalobacteraceae</taxon>
        <taxon>Telluria group</taxon>
        <taxon>Duganella</taxon>
    </lineage>
</organism>
<dbReference type="GO" id="GO:0016788">
    <property type="term" value="F:hydrolase activity, acting on ester bonds"/>
    <property type="evidence" value="ECO:0007669"/>
    <property type="project" value="UniProtKB-ARBA"/>
</dbReference>
<dbReference type="RefSeq" id="WP_135201572.1">
    <property type="nucleotide sequence ID" value="NZ_SPVG01000103.1"/>
</dbReference>
<dbReference type="SUPFAM" id="SSF52266">
    <property type="entry name" value="SGNH hydrolase"/>
    <property type="match status" value="1"/>
</dbReference>
<sequence>MSKSRRSFLKTVTAASVVSTIGNAAVFSQAYATQISNRYNTVTTDNLPSPGNTLGIVGDEVTSKFYSVSSDQTVFKYMANGYLTWALALSQQRLRIASNQAAPGATVKDSFYAQVEACIANGVTDIICMGGQNDLRQNTTLSDLQTAWTRVIARASAGAQRVWWLTQTPLNVSAPNATPAIRNTIAQLNTWILSQATTYPNVVVIDVTTPVAKTAQDNAMAWIDTYSADNVTPINVGAFYIGQAIAAKWTAAISNQFELATDPQDDIVGDPRSVNIVHNSLFTEGLGIASFDTLAGGSGYPAAGFDLVFNGGSGTGGAIAKAVVTNGVVTGMNIINPGSYTEAPSVSFEKGGGSGAAATLKLGPAGYANLNTSNITTLEDHPEGHGKLAKLTVAFPNYQYKGGFRYAYSMNRDIIKHIGPKDVFSVRCEIRRDPVADKLAAAGPAVQIYKGSLGRYYYSCGISADDKPLPSTVQFSAVFQTPPATVDNYSAVDLLLHVANDQSFATGTTGTVKVGRFSCLVQPSVTYTRAQKGIVNFHPGHYLNVYADWGYGHFASQDGFETGTATGGSPVTDTTAAWRGIEHPWYWKDLEPTKGDYKLDGIKNWLDALRNYKNKDGTPVAKYLLVYLLTDSYTRPAANSFPQYILEDPEYEGGVYQHNNGQGWKTRYDNPCIQDRLIALAQKIAETFDSDSVFEGFRIDETAPGDTLAQVLTDYNKAKNKNVTLTDYVEGQVRIAVEMNKAFKRSLFTIGYNYVADQKDTRLARMLVQAGVGMGAVDIVQIEPTLAGQYMSYDIIKSTSRFVPSLAHFDSLNYMSNGNVVQNVATVTDFAATRLHASHISWYRQWPSNLPNNYKQLVDYFNAKKTQSEWQSATGCTDGLNTVPPESIS</sequence>
<dbReference type="PROSITE" id="PS51318">
    <property type="entry name" value="TAT"/>
    <property type="match status" value="1"/>
</dbReference>
<evidence type="ECO:0000313" key="3">
    <source>
        <dbReference type="EMBL" id="TFW23862.1"/>
    </source>
</evidence>
<protein>
    <submittedName>
        <fullName evidence="3">SGNH/GDSL hydrolase family protein</fullName>
    </submittedName>
</protein>
<dbReference type="Proteomes" id="UP000297729">
    <property type="component" value="Unassembled WGS sequence"/>
</dbReference>
<evidence type="ECO:0000256" key="1">
    <source>
        <dbReference type="SAM" id="SignalP"/>
    </source>
</evidence>
<dbReference type="InterPro" id="IPR006311">
    <property type="entry name" value="TAT_signal"/>
</dbReference>
<name>A0A4Y9SL30_9BURK</name>
<dbReference type="AlphaFoldDB" id="A0A4Y9SL30"/>
<gene>
    <name evidence="3" type="ORF">E4L98_10820</name>
</gene>
<proteinExistence type="predicted"/>
<accession>A0A4Y9SL30</accession>
<dbReference type="NCBIfam" id="TIGR01409">
    <property type="entry name" value="TAT_signal_seq"/>
    <property type="match status" value="1"/>
</dbReference>
<dbReference type="OrthoDB" id="8548574at2"/>
<dbReference type="InterPro" id="IPR036514">
    <property type="entry name" value="SGNH_hydro_sf"/>
</dbReference>
<feature type="domain" description="SGNH hydrolase-type esterase" evidence="2">
    <location>
        <begin position="68"/>
        <end position="224"/>
    </location>
</feature>
<dbReference type="Gene3D" id="3.40.50.1110">
    <property type="entry name" value="SGNH hydrolase"/>
    <property type="match status" value="1"/>
</dbReference>
<feature type="signal peptide" evidence="1">
    <location>
        <begin position="1"/>
        <end position="24"/>
    </location>
</feature>
<feature type="chain" id="PRO_5021193575" evidence="1">
    <location>
        <begin position="25"/>
        <end position="889"/>
    </location>
</feature>
<comment type="caution">
    <text evidence="3">The sequence shown here is derived from an EMBL/GenBank/DDBJ whole genome shotgun (WGS) entry which is preliminary data.</text>
</comment>
<dbReference type="EMBL" id="SPVG01000103">
    <property type="protein sequence ID" value="TFW23862.1"/>
    <property type="molecule type" value="Genomic_DNA"/>
</dbReference>
<dbReference type="InterPro" id="IPR019546">
    <property type="entry name" value="TAT_signal_bac_arc"/>
</dbReference>
<keyword evidence="4" id="KW-1185">Reference proteome</keyword>